<name>A0A917IQD1_9MICC</name>
<protein>
    <submittedName>
        <fullName evidence="1">ABC transporter permease</fullName>
    </submittedName>
</protein>
<organism evidence="1 2">
    <name type="scientific">Rothia aerolata</name>
    <dbReference type="NCBI Taxonomy" id="1812262"/>
    <lineage>
        <taxon>Bacteria</taxon>
        <taxon>Bacillati</taxon>
        <taxon>Actinomycetota</taxon>
        <taxon>Actinomycetes</taxon>
        <taxon>Micrococcales</taxon>
        <taxon>Micrococcaceae</taxon>
        <taxon>Rothia</taxon>
    </lineage>
</organism>
<dbReference type="PIRSF" id="PIRSF034934">
    <property type="entry name" value="AbiF_AbiD"/>
    <property type="match status" value="1"/>
</dbReference>
<evidence type="ECO:0000313" key="2">
    <source>
        <dbReference type="Proteomes" id="UP000600171"/>
    </source>
</evidence>
<accession>A0A917IQD1</accession>
<proteinExistence type="predicted"/>
<sequence>MSQPSKIFLSHEQQIDLLQSRGMHIEDEVRARQVLERVNYYRLSGYWYSYRELNPNNGQRLDTFVDGVSFEEVLSLYKFDERLRVGVFTCLIPIELAIRSMLGYELGRIDPLIHLKPELLGSPARESGPANQPSATYRKWKHLYDKEFSRSREDFVIHHKKKYSGQLPIWAAVEVIDWGALSYLYQLSPIDVRDSIAARIRLTAAQLGSWLKALNIVRNYSAHHARMFNRVYALKPKLPTAQDVPELVSAAKALNRTFGQLTLIQYILTELHIGDTTVLPTVLTTYPHSKVLPLSHMGVPVGWNRLPLWIH</sequence>
<reference evidence="1 2" key="1">
    <citation type="journal article" date="2014" name="Int. J. Syst. Evol. Microbiol.">
        <title>Complete genome sequence of Corynebacterium casei LMG S-19264T (=DSM 44701T), isolated from a smear-ripened cheese.</title>
        <authorList>
            <consortium name="US DOE Joint Genome Institute (JGI-PGF)"/>
            <person name="Walter F."/>
            <person name="Albersmeier A."/>
            <person name="Kalinowski J."/>
            <person name="Ruckert C."/>
        </authorList>
    </citation>
    <scope>NUCLEOTIDE SEQUENCE [LARGE SCALE GENOMIC DNA]</scope>
    <source>
        <strain evidence="1 2">CCM 8669</strain>
    </source>
</reference>
<dbReference type="Proteomes" id="UP000600171">
    <property type="component" value="Unassembled WGS sequence"/>
</dbReference>
<keyword evidence="2" id="KW-1185">Reference proteome</keyword>
<dbReference type="AlphaFoldDB" id="A0A917IQD1"/>
<comment type="caution">
    <text evidence="1">The sequence shown here is derived from an EMBL/GenBank/DDBJ whole genome shotgun (WGS) entry which is preliminary data.</text>
</comment>
<gene>
    <name evidence="1" type="ORF">GCM10007359_06510</name>
</gene>
<dbReference type="EMBL" id="BMDC01000001">
    <property type="protein sequence ID" value="GGH59380.1"/>
    <property type="molecule type" value="Genomic_DNA"/>
</dbReference>
<dbReference type="InterPro" id="IPR011664">
    <property type="entry name" value="Abi_system_AbiD/AbiF-like"/>
</dbReference>
<dbReference type="Pfam" id="PF07751">
    <property type="entry name" value="Abi_2"/>
    <property type="match status" value="1"/>
</dbReference>
<evidence type="ECO:0000313" key="1">
    <source>
        <dbReference type="EMBL" id="GGH59380.1"/>
    </source>
</evidence>
<dbReference type="InterPro" id="IPR017034">
    <property type="entry name" value="Abi_system_AbiD/AbiF"/>
</dbReference>